<keyword evidence="5" id="KW-1185">Reference proteome</keyword>
<evidence type="ECO:0000256" key="3">
    <source>
        <dbReference type="SAM" id="SignalP"/>
    </source>
</evidence>
<feature type="region of interest" description="Disordered" evidence="2">
    <location>
        <begin position="84"/>
        <end position="106"/>
    </location>
</feature>
<reference evidence="4" key="2">
    <citation type="submission" date="2018-05" db="EMBL/GenBank/DDBJ databases">
        <title>OmerRS3 (Oryza meridionalis Reference Sequence Version 3).</title>
        <authorList>
            <person name="Zhang J."/>
            <person name="Kudrna D."/>
            <person name="Lee S."/>
            <person name="Talag J."/>
            <person name="Welchert J."/>
            <person name="Wing R.A."/>
        </authorList>
    </citation>
    <scope>NUCLEOTIDE SEQUENCE [LARGE SCALE GENOMIC DNA]</scope>
    <source>
        <strain evidence="4">cv. OR44</strain>
    </source>
</reference>
<accession>A0A0E0CLK1</accession>
<dbReference type="HOGENOM" id="CLU_176573_0_0_1"/>
<dbReference type="AlphaFoldDB" id="A0A0E0CLK1"/>
<evidence type="ECO:0000256" key="1">
    <source>
        <dbReference type="SAM" id="Coils"/>
    </source>
</evidence>
<dbReference type="eggNOG" id="ENOG502S3XV">
    <property type="taxonomic scope" value="Eukaryota"/>
</dbReference>
<feature type="chain" id="PRO_5002356332" description="K-box domain-containing protein" evidence="3">
    <location>
        <begin position="20"/>
        <end position="106"/>
    </location>
</feature>
<organism evidence="4">
    <name type="scientific">Oryza meridionalis</name>
    <dbReference type="NCBI Taxonomy" id="40149"/>
    <lineage>
        <taxon>Eukaryota</taxon>
        <taxon>Viridiplantae</taxon>
        <taxon>Streptophyta</taxon>
        <taxon>Embryophyta</taxon>
        <taxon>Tracheophyta</taxon>
        <taxon>Spermatophyta</taxon>
        <taxon>Magnoliopsida</taxon>
        <taxon>Liliopsida</taxon>
        <taxon>Poales</taxon>
        <taxon>Poaceae</taxon>
        <taxon>BOP clade</taxon>
        <taxon>Oryzoideae</taxon>
        <taxon>Oryzeae</taxon>
        <taxon>Oryzinae</taxon>
        <taxon>Oryza</taxon>
    </lineage>
</organism>
<feature type="signal peptide" evidence="3">
    <location>
        <begin position="1"/>
        <end position="19"/>
    </location>
</feature>
<evidence type="ECO:0000313" key="4">
    <source>
        <dbReference type="EnsemblPlants" id="OMERI02G19230.1"/>
    </source>
</evidence>
<dbReference type="Gramene" id="OMERI02G19230.1">
    <property type="protein sequence ID" value="OMERI02G19230.1"/>
    <property type="gene ID" value="OMERI02G19230"/>
</dbReference>
<keyword evidence="3" id="KW-0732">Signal</keyword>
<dbReference type="PANTHER" id="PTHR34564">
    <property type="entry name" value="PEPTIDYL-PROLYL CIS-TRANS ISOMERASE G"/>
    <property type="match status" value="1"/>
</dbReference>
<name>A0A0E0CLK1_9ORYZ</name>
<feature type="coiled-coil region" evidence="1">
    <location>
        <begin position="53"/>
        <end position="80"/>
    </location>
</feature>
<dbReference type="PANTHER" id="PTHR34564:SF3">
    <property type="entry name" value="PEPTIDYL-PROLYL CIS-TRANS ISOMERASE G"/>
    <property type="match status" value="1"/>
</dbReference>
<reference evidence="4" key="1">
    <citation type="submission" date="2015-04" db="UniProtKB">
        <authorList>
            <consortium name="EnsemblPlants"/>
        </authorList>
    </citation>
    <scope>IDENTIFICATION</scope>
</reference>
<keyword evidence="1" id="KW-0175">Coiled coil</keyword>
<evidence type="ECO:0008006" key="6">
    <source>
        <dbReference type="Google" id="ProtNLM"/>
    </source>
</evidence>
<proteinExistence type="predicted"/>
<sequence>MMSRSALLIFLLFVLIVTSQLEWKQQLVNELESTFHKQKHISSTGELVKEKIILSQEKMIRLLNEHIQNLQQQLLQCRVNNRTTNSSGSSLTSYISEIQRQQMMDD</sequence>
<dbReference type="Proteomes" id="UP000008021">
    <property type="component" value="Chromosome 2"/>
</dbReference>
<evidence type="ECO:0000256" key="2">
    <source>
        <dbReference type="SAM" id="MobiDB-lite"/>
    </source>
</evidence>
<protein>
    <recommendedName>
        <fullName evidence="6">K-box domain-containing protein</fullName>
    </recommendedName>
</protein>
<evidence type="ECO:0000313" key="5">
    <source>
        <dbReference type="Proteomes" id="UP000008021"/>
    </source>
</evidence>
<dbReference type="EnsemblPlants" id="OMERI02G19230.1">
    <property type="protein sequence ID" value="OMERI02G19230.1"/>
    <property type="gene ID" value="OMERI02G19230"/>
</dbReference>